<comment type="caution">
    <text evidence="3">The sequence shown here is derived from an EMBL/GenBank/DDBJ whole genome shotgun (WGS) entry which is preliminary data.</text>
</comment>
<protein>
    <submittedName>
        <fullName evidence="3">Uncharacterized protein</fullName>
    </submittedName>
</protein>
<dbReference type="Proteomes" id="UP001172159">
    <property type="component" value="Unassembled WGS sequence"/>
</dbReference>
<feature type="non-terminal residue" evidence="3">
    <location>
        <position position="285"/>
    </location>
</feature>
<evidence type="ECO:0000256" key="2">
    <source>
        <dbReference type="SAM" id="Phobius"/>
    </source>
</evidence>
<accession>A0AA40B361</accession>
<gene>
    <name evidence="3" type="ORF">B0T21DRAFT_422503</name>
</gene>
<keyword evidence="2" id="KW-0812">Transmembrane</keyword>
<keyword evidence="2" id="KW-1133">Transmembrane helix</keyword>
<name>A0AA40B361_9PEZI</name>
<evidence type="ECO:0000256" key="1">
    <source>
        <dbReference type="SAM" id="MobiDB-lite"/>
    </source>
</evidence>
<keyword evidence="4" id="KW-1185">Reference proteome</keyword>
<dbReference type="AlphaFoldDB" id="A0AA40B361"/>
<feature type="region of interest" description="Disordered" evidence="1">
    <location>
        <begin position="233"/>
        <end position="258"/>
    </location>
</feature>
<keyword evidence="2" id="KW-0472">Membrane</keyword>
<reference evidence="3" key="1">
    <citation type="submission" date="2023-06" db="EMBL/GenBank/DDBJ databases">
        <title>Genome-scale phylogeny and comparative genomics of the fungal order Sordariales.</title>
        <authorList>
            <consortium name="Lawrence Berkeley National Laboratory"/>
            <person name="Hensen N."/>
            <person name="Bonometti L."/>
            <person name="Westerberg I."/>
            <person name="Brannstrom I.O."/>
            <person name="Guillou S."/>
            <person name="Cros-Aarteil S."/>
            <person name="Calhoun S."/>
            <person name="Haridas S."/>
            <person name="Kuo A."/>
            <person name="Mondo S."/>
            <person name="Pangilinan J."/>
            <person name="Riley R."/>
            <person name="Labutti K."/>
            <person name="Andreopoulos B."/>
            <person name="Lipzen A."/>
            <person name="Chen C."/>
            <person name="Yanf M."/>
            <person name="Daum C."/>
            <person name="Ng V."/>
            <person name="Clum A."/>
            <person name="Steindorff A."/>
            <person name="Ohm R."/>
            <person name="Martin F."/>
            <person name="Silar P."/>
            <person name="Natvig D."/>
            <person name="Lalanne C."/>
            <person name="Gautier V."/>
            <person name="Ament-Velasquez S.L."/>
            <person name="Kruys A."/>
            <person name="Hutchinson M.I."/>
            <person name="Powell A.J."/>
            <person name="Barry K."/>
            <person name="Miller A.N."/>
            <person name="Grigoriev I.V."/>
            <person name="Debuchy R."/>
            <person name="Gladieux P."/>
            <person name="Thoren M.H."/>
            <person name="Johannesson H."/>
        </authorList>
    </citation>
    <scope>NUCLEOTIDE SEQUENCE</scope>
    <source>
        <strain evidence="3">CBS 540.89</strain>
    </source>
</reference>
<feature type="region of interest" description="Disordered" evidence="1">
    <location>
        <begin position="1"/>
        <end position="30"/>
    </location>
</feature>
<evidence type="ECO:0000313" key="3">
    <source>
        <dbReference type="EMBL" id="KAK0726668.1"/>
    </source>
</evidence>
<dbReference type="EMBL" id="JAUKTV010000010">
    <property type="protein sequence ID" value="KAK0726668.1"/>
    <property type="molecule type" value="Genomic_DNA"/>
</dbReference>
<feature type="transmembrane region" description="Helical" evidence="2">
    <location>
        <begin position="265"/>
        <end position="284"/>
    </location>
</feature>
<feature type="compositionally biased region" description="Basic and acidic residues" evidence="1">
    <location>
        <begin position="147"/>
        <end position="156"/>
    </location>
</feature>
<feature type="compositionally biased region" description="Basic and acidic residues" evidence="1">
    <location>
        <begin position="126"/>
        <end position="138"/>
    </location>
</feature>
<feature type="region of interest" description="Disordered" evidence="1">
    <location>
        <begin position="84"/>
        <end position="180"/>
    </location>
</feature>
<feature type="transmembrane region" description="Helical" evidence="2">
    <location>
        <begin position="53"/>
        <end position="75"/>
    </location>
</feature>
<sequence length="285" mass="30592">MTSPDNVQEKTHPEPSAPQSGPGPEIKNTFRSSVFRNPFSFKTMKIGSTPGKLPAFIMITTLLCLVTLGAASPLITPEEHHPAELPHIAPSHSANHPVIPQPHHESEEGEHRQPEQPTYHPSVPQPHREPKVEAEHNPQYHLQEQQHPSEHHEPEIQIRSPVPESPAPLPAGAYTPSTPCPPSLEGQWNCMLTSWQRCGSGIWSAVMPTAKGTQCAPGGLAPELKAVAVDYRDPQPTQPQPQPQGGGDNSWGQGLPSRYNSGGRVGVSMGLAGVAFAVVVVVGGL</sequence>
<feature type="compositionally biased region" description="Basic and acidic residues" evidence="1">
    <location>
        <begin position="102"/>
        <end position="114"/>
    </location>
</feature>
<evidence type="ECO:0000313" key="4">
    <source>
        <dbReference type="Proteomes" id="UP001172159"/>
    </source>
</evidence>
<proteinExistence type="predicted"/>
<organism evidence="3 4">
    <name type="scientific">Apiosordaria backusii</name>
    <dbReference type="NCBI Taxonomy" id="314023"/>
    <lineage>
        <taxon>Eukaryota</taxon>
        <taxon>Fungi</taxon>
        <taxon>Dikarya</taxon>
        <taxon>Ascomycota</taxon>
        <taxon>Pezizomycotina</taxon>
        <taxon>Sordariomycetes</taxon>
        <taxon>Sordariomycetidae</taxon>
        <taxon>Sordariales</taxon>
        <taxon>Lasiosphaeriaceae</taxon>
        <taxon>Apiosordaria</taxon>
    </lineage>
</organism>